<dbReference type="AlphaFoldDB" id="A0A5C7WBQ0"/>
<gene>
    <name evidence="1" type="ORF">E6Q69_03215</name>
</gene>
<reference evidence="1 2" key="1">
    <citation type="submission" date="2018-09" db="EMBL/GenBank/DDBJ databases">
        <title>Metagenome Assembled Genomes from an Advanced Water Purification Facility.</title>
        <authorList>
            <person name="Stamps B.W."/>
            <person name="Spear J.R."/>
        </authorList>
    </citation>
    <scope>NUCLEOTIDE SEQUENCE [LARGE SCALE GENOMIC DNA]</scope>
    <source>
        <strain evidence="1">Bin_52_1</strain>
    </source>
</reference>
<evidence type="ECO:0000313" key="1">
    <source>
        <dbReference type="EMBL" id="TXI34770.1"/>
    </source>
</evidence>
<comment type="caution">
    <text evidence="1">The sequence shown here is derived from an EMBL/GenBank/DDBJ whole genome shotgun (WGS) entry which is preliminary data.</text>
</comment>
<dbReference type="EMBL" id="SSFO01000057">
    <property type="protein sequence ID" value="TXI34770.1"/>
    <property type="molecule type" value="Genomic_DNA"/>
</dbReference>
<protein>
    <submittedName>
        <fullName evidence="1">Uncharacterized protein</fullName>
    </submittedName>
</protein>
<dbReference type="Proteomes" id="UP000321110">
    <property type="component" value="Unassembled WGS sequence"/>
</dbReference>
<name>A0A5C7WBQ0_AQUAC</name>
<accession>A0A5C7WBQ0</accession>
<organism evidence="1 2">
    <name type="scientific">Aquipseudomonas alcaligenes</name>
    <name type="common">Pseudomonas alcaligenes</name>
    <dbReference type="NCBI Taxonomy" id="43263"/>
    <lineage>
        <taxon>Bacteria</taxon>
        <taxon>Pseudomonadati</taxon>
        <taxon>Pseudomonadota</taxon>
        <taxon>Gammaproteobacteria</taxon>
        <taxon>Pseudomonadales</taxon>
        <taxon>Pseudomonadaceae</taxon>
        <taxon>Aquipseudomonas</taxon>
    </lineage>
</organism>
<evidence type="ECO:0000313" key="2">
    <source>
        <dbReference type="Proteomes" id="UP000321110"/>
    </source>
</evidence>
<sequence>MPKIIVDKPFNFREGPKTNAYQPGKEEQEVSEACAAHAVDVLKVARYPKVKAEAKPAEPSAAG</sequence>
<proteinExistence type="predicted"/>